<dbReference type="Proteomes" id="UP000214973">
    <property type="component" value="Chromosome 1"/>
</dbReference>
<organism evidence="2 3">
    <name type="scientific">Veillonella rodentium</name>
    <dbReference type="NCBI Taxonomy" id="248315"/>
    <lineage>
        <taxon>Bacteria</taxon>
        <taxon>Bacillati</taxon>
        <taxon>Bacillota</taxon>
        <taxon>Negativicutes</taxon>
        <taxon>Veillonellales</taxon>
        <taxon>Veillonellaceae</taxon>
        <taxon>Veillonella</taxon>
    </lineage>
</organism>
<dbReference type="KEGG" id="vrm:44547418_00472"/>
<dbReference type="RefSeq" id="WP_095065399.1">
    <property type="nucleotide sequence ID" value="NZ_LT906470.1"/>
</dbReference>
<sequence>MTNTALYEKLSLAMKSCSYIEKTGENIFHGYSYVTSSDVLERVNDALTSVGLITAVTPTLLDLREVQTAKGNIDKHATINVTISIIDIETGESVQISGIGSGQDSGDKAIMKAETAAIKYAYMLSFCIATGDDPEADNNTDLNTQTMSQSNAPTTRKKDIAPQTMATNDLHCTDCGCAISSKVSSYSKQRYHMPLCMNCQKNHQFVA</sequence>
<proteinExistence type="predicted"/>
<dbReference type="InterPro" id="IPR007499">
    <property type="entry name" value="ERF_bacteria_virus"/>
</dbReference>
<evidence type="ECO:0000313" key="3">
    <source>
        <dbReference type="Proteomes" id="UP000214973"/>
    </source>
</evidence>
<protein>
    <submittedName>
        <fullName evidence="2">ERF superfamily</fullName>
    </submittedName>
</protein>
<feature type="region of interest" description="Disordered" evidence="1">
    <location>
        <begin position="143"/>
        <end position="162"/>
    </location>
</feature>
<accession>A0A239YL11</accession>
<keyword evidence="3" id="KW-1185">Reference proteome</keyword>
<evidence type="ECO:0000256" key="1">
    <source>
        <dbReference type="SAM" id="MobiDB-lite"/>
    </source>
</evidence>
<reference evidence="2 3" key="1">
    <citation type="submission" date="2017-06" db="EMBL/GenBank/DDBJ databases">
        <authorList>
            <consortium name="Pathogen Informatics"/>
        </authorList>
    </citation>
    <scope>NUCLEOTIDE SEQUENCE [LARGE SCALE GENOMIC DNA]</scope>
    <source>
        <strain evidence="2 3">NCTC12018</strain>
    </source>
</reference>
<dbReference type="Pfam" id="PF04404">
    <property type="entry name" value="ERF"/>
    <property type="match status" value="1"/>
</dbReference>
<feature type="compositionally biased region" description="Polar residues" evidence="1">
    <location>
        <begin position="143"/>
        <end position="154"/>
    </location>
</feature>
<dbReference type="EMBL" id="LT906470">
    <property type="protein sequence ID" value="SNV59432.1"/>
    <property type="molecule type" value="Genomic_DNA"/>
</dbReference>
<gene>
    <name evidence="2" type="ORF">SAMEA44547418_00472</name>
</gene>
<name>A0A239YL11_9FIRM</name>
<evidence type="ECO:0000313" key="2">
    <source>
        <dbReference type="EMBL" id="SNV59432.1"/>
    </source>
</evidence>
<dbReference type="AlphaFoldDB" id="A0A239YL11"/>